<protein>
    <submittedName>
        <fullName evidence="1">Uncharacterized protein</fullName>
    </submittedName>
</protein>
<evidence type="ECO:0000313" key="2">
    <source>
        <dbReference type="Proteomes" id="UP000750711"/>
    </source>
</evidence>
<dbReference type="EMBL" id="JAGHQM010000243">
    <property type="protein sequence ID" value="KAH0563168.1"/>
    <property type="molecule type" value="Genomic_DNA"/>
</dbReference>
<comment type="caution">
    <text evidence="1">The sequence shown here is derived from an EMBL/GenBank/DDBJ whole genome shotgun (WGS) entry which is preliminary data.</text>
</comment>
<dbReference type="AlphaFoldDB" id="A0A9P8RS90"/>
<dbReference type="PANTHER" id="PTHR47785:SF4">
    <property type="entry name" value="ZN(II)2CYS6 TRANSCRIPTION FACTOR (EUROFUNG)"/>
    <property type="match status" value="1"/>
</dbReference>
<gene>
    <name evidence="1" type="ORF">GP486_002265</name>
</gene>
<keyword evidence="2" id="KW-1185">Reference proteome</keyword>
<dbReference type="PANTHER" id="PTHR47785">
    <property type="entry name" value="ZN(II)2CYS6 TRANSCRIPTION FACTOR (EUROFUNG)-RELATED-RELATED"/>
    <property type="match status" value="1"/>
</dbReference>
<dbReference type="InterPro" id="IPR053181">
    <property type="entry name" value="EcdB-like_regulator"/>
</dbReference>
<reference evidence="1" key="1">
    <citation type="submission" date="2021-03" db="EMBL/GenBank/DDBJ databases">
        <title>Comparative genomics and phylogenomic investigation of the class Geoglossomycetes provide insights into ecological specialization and systematics.</title>
        <authorList>
            <person name="Melie T."/>
            <person name="Pirro S."/>
            <person name="Miller A.N."/>
            <person name="Quandt A."/>
        </authorList>
    </citation>
    <scope>NUCLEOTIDE SEQUENCE</scope>
    <source>
        <strain evidence="1">CAQ_001_2017</strain>
    </source>
</reference>
<evidence type="ECO:0000313" key="1">
    <source>
        <dbReference type="EMBL" id="KAH0563168.1"/>
    </source>
</evidence>
<dbReference type="CDD" id="cd12148">
    <property type="entry name" value="fungal_TF_MHR"/>
    <property type="match status" value="1"/>
</dbReference>
<organism evidence="1 2">
    <name type="scientific">Trichoglossum hirsutum</name>
    <dbReference type="NCBI Taxonomy" id="265104"/>
    <lineage>
        <taxon>Eukaryota</taxon>
        <taxon>Fungi</taxon>
        <taxon>Dikarya</taxon>
        <taxon>Ascomycota</taxon>
        <taxon>Pezizomycotina</taxon>
        <taxon>Geoglossomycetes</taxon>
        <taxon>Geoglossales</taxon>
        <taxon>Geoglossaceae</taxon>
        <taxon>Trichoglossum</taxon>
    </lineage>
</organism>
<proteinExistence type="predicted"/>
<sequence length="282" mass="31761">MGVTDPAENDPELLMWMHYLAQISLRKLLNRVHSELYKKNEDSKRTVTETASELDWQLGRWRRVLPQQLRWDDDESPPSDIDAARLRANYYGARYLIHRPFVHHALHYLTTRGTYQALPKDAFAQLAGRQSKRSSPTNLAALPAKAAFEPTGRRQSETDIAPLGPVYKPVIDACKSCIGAAIQSIKAFHGVRGRPIVTNIFGTAHAQFGNLLVLQAAYRSPLLRSLVHPDDLKYLMEEAIQLFEKLSPISPTLRIDAAILKSSMNTLDFNRALENPSYGLFG</sequence>
<dbReference type="Proteomes" id="UP000750711">
    <property type="component" value="Unassembled WGS sequence"/>
</dbReference>
<name>A0A9P8RS90_9PEZI</name>
<accession>A0A9P8RS90</accession>